<dbReference type="Proteomes" id="UP000233387">
    <property type="component" value="Unassembled WGS sequence"/>
</dbReference>
<dbReference type="PANTHER" id="PTHR38007:SF1">
    <property type="entry name" value="CRISPR SYSTEM CMS PROTEIN CSM5"/>
    <property type="match status" value="1"/>
</dbReference>
<protein>
    <recommendedName>
        <fullName evidence="3">CRISPR system Cms protein Csm5</fullName>
    </recommendedName>
    <alternativeName>
        <fullName evidence="6">CRISPR type III A-associated protein Csm5</fullName>
    </alternativeName>
</protein>
<evidence type="ECO:0000259" key="7">
    <source>
        <dbReference type="Pfam" id="PF03787"/>
    </source>
</evidence>
<dbReference type="InterPro" id="IPR005537">
    <property type="entry name" value="RAMP_III_fam"/>
</dbReference>
<dbReference type="InterPro" id="IPR010173">
    <property type="entry name" value="CRISPR-assoc_Csm5"/>
</dbReference>
<evidence type="ECO:0000313" key="8">
    <source>
        <dbReference type="EMBL" id="PKQ67670.1"/>
    </source>
</evidence>
<dbReference type="RefSeq" id="WP_101359211.1">
    <property type="nucleotide sequence ID" value="NZ_NKXO01000031.1"/>
</dbReference>
<evidence type="ECO:0000256" key="6">
    <source>
        <dbReference type="ARBA" id="ARBA00031720"/>
    </source>
</evidence>
<proteinExistence type="inferred from homology"/>
<dbReference type="NCBIfam" id="TIGR01899">
    <property type="entry name" value="cas_TM1807_csm5"/>
    <property type="match status" value="1"/>
</dbReference>
<comment type="caution">
    <text evidence="8">The sequence shown here is derived from an EMBL/GenBank/DDBJ whole genome shotgun (WGS) entry which is preliminary data.</text>
</comment>
<dbReference type="AlphaFoldDB" id="A0A2N3IBK0"/>
<accession>A0A2N3IBK0</accession>
<dbReference type="GO" id="GO:0003723">
    <property type="term" value="F:RNA binding"/>
    <property type="evidence" value="ECO:0007669"/>
    <property type="project" value="UniProtKB-KW"/>
</dbReference>
<comment type="similarity">
    <text evidence="2">Belongs to the CRISPR-associated Csm5 family.</text>
</comment>
<dbReference type="EMBL" id="NKXO01000031">
    <property type="protein sequence ID" value="PKQ67670.1"/>
    <property type="molecule type" value="Genomic_DNA"/>
</dbReference>
<dbReference type="Pfam" id="PF03787">
    <property type="entry name" value="RAMPs"/>
    <property type="match status" value="1"/>
</dbReference>
<keyword evidence="9" id="KW-1185">Reference proteome</keyword>
<name>A0A2N3IBK0_9BACT</name>
<reference evidence="8 9" key="1">
    <citation type="submission" date="2017-06" db="EMBL/GenBank/DDBJ databases">
        <title>Raineya orbicola gen. nov., sp. nov. a slightly thermophilic bacterium of the phylum Bacteroidetes and the description of Raineyaceae fam. nov.</title>
        <authorList>
            <person name="Albuquerque L."/>
            <person name="Polonia A.R.M."/>
            <person name="Barroso C."/>
            <person name="Froufe H.J.C."/>
            <person name="Lage O."/>
            <person name="Lobo-Da-Cunha A."/>
            <person name="Egas C."/>
            <person name="Da Costa M.S."/>
        </authorList>
    </citation>
    <scope>NUCLEOTIDE SEQUENCE [LARGE SCALE GENOMIC DNA]</scope>
    <source>
        <strain evidence="8 9">SPSPC-11</strain>
    </source>
</reference>
<gene>
    <name evidence="8" type="ORF">Rain11_1945</name>
</gene>
<evidence type="ECO:0000313" key="9">
    <source>
        <dbReference type="Proteomes" id="UP000233387"/>
    </source>
</evidence>
<sequence>MANYTLYFKTLSPVSVGTGEKFSPYSDFVIEKNFVHFIDKEKIKAIIRSKPNFDELIDLYVAGIATGMDNNRSHFELKQYITNTLKVPLSEVTLRKHQASPSVKGKILISEIIKNPHFQPYIPGSSLKGACKGALLYDWLKNHSEGKTWLKELLDVLSKNNKDLIKNKTQDLQRAYTNIQVAFADSSCLAREAIHIYKTIRFHIHQAKDKGTPQFVEAIAPENTFQTEFRSKENEPTKVFQALVQLSQDANQRDIEILENARHKSPETEQLLNFYYHIQEKLTDGKICFKIGSGKGYFFQSIGLAVYYQAKEHFGKFLQFFHPASKPIKNHNEFPLTKVVDADDFSPWGWVQVDTKPIAKIPQFVSLEIGLPFELIHESQEKKEQIKQEIRAEYLKTSTKLKKGTMLDAIVVQSGKPNKVKLMIAPNNEPIFDLKGYSSPLEEGKIVIVTIEYNEKKNQILDVIFKKLK</sequence>
<evidence type="ECO:0000256" key="3">
    <source>
        <dbReference type="ARBA" id="ARBA00016113"/>
    </source>
</evidence>
<organism evidence="8 9">
    <name type="scientific">Raineya orbicola</name>
    <dbReference type="NCBI Taxonomy" id="2016530"/>
    <lineage>
        <taxon>Bacteria</taxon>
        <taxon>Pseudomonadati</taxon>
        <taxon>Bacteroidota</taxon>
        <taxon>Cytophagia</taxon>
        <taxon>Cytophagales</taxon>
        <taxon>Raineyaceae</taxon>
        <taxon>Raineya</taxon>
    </lineage>
</organism>
<keyword evidence="4" id="KW-0694">RNA-binding</keyword>
<comment type="function">
    <text evidence="1">This subunit might be involved in maturation of a crRNA intermediate to its mature form.</text>
</comment>
<evidence type="ECO:0000256" key="1">
    <source>
        <dbReference type="ARBA" id="ARBA00003088"/>
    </source>
</evidence>
<dbReference type="OrthoDB" id="24360at2"/>
<feature type="domain" description="CRISPR type III-associated protein" evidence="7">
    <location>
        <begin position="8"/>
        <end position="240"/>
    </location>
</feature>
<dbReference type="GO" id="GO:0051607">
    <property type="term" value="P:defense response to virus"/>
    <property type="evidence" value="ECO:0007669"/>
    <property type="project" value="UniProtKB-KW"/>
</dbReference>
<evidence type="ECO:0000256" key="4">
    <source>
        <dbReference type="ARBA" id="ARBA00022884"/>
    </source>
</evidence>
<evidence type="ECO:0000256" key="2">
    <source>
        <dbReference type="ARBA" id="ARBA00006680"/>
    </source>
</evidence>
<dbReference type="PANTHER" id="PTHR38007">
    <property type="entry name" value="CRISPR SYSTEM CMS PROTEIN CSM5"/>
    <property type="match status" value="1"/>
</dbReference>
<keyword evidence="5" id="KW-0051">Antiviral defense</keyword>
<evidence type="ECO:0000256" key="5">
    <source>
        <dbReference type="ARBA" id="ARBA00023118"/>
    </source>
</evidence>